<reference evidence="1 2" key="1">
    <citation type="submission" date="2016-10" db="EMBL/GenBank/DDBJ databases">
        <authorList>
            <person name="de Groot N.N."/>
        </authorList>
    </citation>
    <scope>NUCLEOTIDE SEQUENCE [LARGE SCALE GENOMIC DNA]</scope>
    <source>
        <strain evidence="1 2">CGMCC 1.11147</strain>
    </source>
</reference>
<dbReference type="Proteomes" id="UP000199004">
    <property type="component" value="Unassembled WGS sequence"/>
</dbReference>
<evidence type="ECO:0000313" key="2">
    <source>
        <dbReference type="Proteomes" id="UP000199004"/>
    </source>
</evidence>
<dbReference type="RefSeq" id="WP_091025051.1">
    <property type="nucleotide sequence ID" value="NZ_BKAE01000006.1"/>
</dbReference>
<gene>
    <name evidence="1" type="ORF">SAMN05192576_2435</name>
</gene>
<dbReference type="EMBL" id="FNIC01000003">
    <property type="protein sequence ID" value="SDN57681.1"/>
    <property type="molecule type" value="Genomic_DNA"/>
</dbReference>
<dbReference type="OrthoDB" id="9796999at2"/>
<dbReference type="STRING" id="1005944.SAMN05192576_2435"/>
<dbReference type="AlphaFoldDB" id="A0A1H0CIR0"/>
<sequence length="129" mass="14448">MVKAELEELLVPDTAGWRAWLLEHHADVPGVWLVLSKKGDTVTELSYPQAVEEAVCFGWIDGQARRREQGGTFIRMTPRGPRSNWSVSNVERVERLDAAGRMHPAGWAAVDVAKTNGRWDKAVAERDAR</sequence>
<protein>
    <recommendedName>
        <fullName evidence="3">Bacteriocin-protection, YdeI or OmpD-Associated</fullName>
    </recommendedName>
</protein>
<organism evidence="1 2">
    <name type="scientific">Nocardioides szechwanensis</name>
    <dbReference type="NCBI Taxonomy" id="1005944"/>
    <lineage>
        <taxon>Bacteria</taxon>
        <taxon>Bacillati</taxon>
        <taxon>Actinomycetota</taxon>
        <taxon>Actinomycetes</taxon>
        <taxon>Propionibacteriales</taxon>
        <taxon>Nocardioidaceae</taxon>
        <taxon>Nocardioides</taxon>
    </lineage>
</organism>
<name>A0A1H0CIR0_9ACTN</name>
<proteinExistence type="predicted"/>
<accession>A0A1H0CIR0</accession>
<evidence type="ECO:0000313" key="1">
    <source>
        <dbReference type="EMBL" id="SDN57681.1"/>
    </source>
</evidence>
<evidence type="ECO:0008006" key="3">
    <source>
        <dbReference type="Google" id="ProtNLM"/>
    </source>
</evidence>
<keyword evidence="2" id="KW-1185">Reference proteome</keyword>